<dbReference type="EMBL" id="VLJN01000031">
    <property type="protein sequence ID" value="TWG82259.1"/>
    <property type="molecule type" value="Genomic_DNA"/>
</dbReference>
<protein>
    <submittedName>
        <fullName evidence="9">G3E family GTPase</fullName>
    </submittedName>
</protein>
<keyword evidence="1" id="KW-0547">Nucleotide-binding</keyword>
<dbReference type="InterPro" id="IPR051927">
    <property type="entry name" value="Zn_Chap_cDPG_Synth"/>
</dbReference>
<dbReference type="InterPro" id="IPR036627">
    <property type="entry name" value="CobW-likC_sf"/>
</dbReference>
<sequence length="433" mass="47229">MAARLPVTVLAGFLGAGKTTLLQHVLANREGKRVAVIVNDLADVNIDARLVAEGALAHTGERLVELTNGCICCTLREDLLTEVAALAREGRFDHLLIESTGVAETLPIAETFTFSDEHGNALADLARLDAIVTVVDAAHFLQDFNEADYLRDRGQARDDEDDRTVVDLLIEQVEFCDVIVLNKIDLVDDSERERLTGLLHALNPRADIVPARFGRVPLDKVLDTGRFDFDAAAAAPGWLAELRGEHVPESTAYGIGSFVYRRRRPFHPQRFAELIHTEWLRQHGNVLRSKGFFWLASRMDVVGSWSQAGGVCRHGGAGAWWAAIDPAQWPDDADTLDAIRADSEIDGEPAPFGDRRQELVLIGQGMDRPALEAALDSCLLTDAEMAAGPAQWQGFDDPFPAWEDGGDAWDDGAHDGHHHHGDGPCDCAGGHGH</sequence>
<dbReference type="Gene3D" id="3.30.1220.10">
    <property type="entry name" value="CobW-like, C-terminal domain"/>
    <property type="match status" value="1"/>
</dbReference>
<organism evidence="9 10">
    <name type="scientific">Cupriavidus gilardii J11</name>
    <dbReference type="NCBI Taxonomy" id="936133"/>
    <lineage>
        <taxon>Bacteria</taxon>
        <taxon>Pseudomonadati</taxon>
        <taxon>Pseudomonadota</taxon>
        <taxon>Betaproteobacteria</taxon>
        <taxon>Burkholderiales</taxon>
        <taxon>Burkholderiaceae</taxon>
        <taxon>Cupriavidus</taxon>
    </lineage>
</organism>
<evidence type="ECO:0000256" key="2">
    <source>
        <dbReference type="ARBA" id="ARBA00022801"/>
    </source>
</evidence>
<comment type="function">
    <text evidence="5">Zinc chaperone that directly transfers zinc cofactor to target proteins, thereby activating them. Zinc is transferred from the CXCC motif in the GTPase domain to the zinc binding site in target proteins in a process requiring GTP hydrolysis.</text>
</comment>
<evidence type="ECO:0000256" key="5">
    <source>
        <dbReference type="ARBA" id="ARBA00045658"/>
    </source>
</evidence>
<feature type="region of interest" description="Disordered" evidence="7">
    <location>
        <begin position="399"/>
        <end position="433"/>
    </location>
</feature>
<evidence type="ECO:0000256" key="6">
    <source>
        <dbReference type="ARBA" id="ARBA00049117"/>
    </source>
</evidence>
<dbReference type="Pfam" id="PF02492">
    <property type="entry name" value="cobW"/>
    <property type="match status" value="1"/>
</dbReference>
<evidence type="ECO:0000256" key="1">
    <source>
        <dbReference type="ARBA" id="ARBA00022741"/>
    </source>
</evidence>
<dbReference type="OrthoDB" id="9808822at2"/>
<proteinExistence type="inferred from homology"/>
<comment type="catalytic activity">
    <reaction evidence="6">
        <text>GTP + H2O = GDP + phosphate + H(+)</text>
        <dbReference type="Rhea" id="RHEA:19669"/>
        <dbReference type="ChEBI" id="CHEBI:15377"/>
        <dbReference type="ChEBI" id="CHEBI:15378"/>
        <dbReference type="ChEBI" id="CHEBI:37565"/>
        <dbReference type="ChEBI" id="CHEBI:43474"/>
        <dbReference type="ChEBI" id="CHEBI:58189"/>
    </reaction>
    <physiologicalReaction direction="left-to-right" evidence="6">
        <dbReference type="Rhea" id="RHEA:19670"/>
    </physiologicalReaction>
</comment>
<dbReference type="InterPro" id="IPR011629">
    <property type="entry name" value="CobW-like_C"/>
</dbReference>
<reference evidence="9 10" key="1">
    <citation type="submission" date="2019-07" db="EMBL/GenBank/DDBJ databases">
        <title>Genome sequencing of lignin-degrading bacterial isolates.</title>
        <authorList>
            <person name="Gladden J."/>
        </authorList>
    </citation>
    <scope>NUCLEOTIDE SEQUENCE [LARGE SCALE GENOMIC DNA]</scope>
    <source>
        <strain evidence="9 10">J11</strain>
    </source>
</reference>
<gene>
    <name evidence="9" type="ORF">L602_003700000280</name>
</gene>
<evidence type="ECO:0000313" key="9">
    <source>
        <dbReference type="EMBL" id="TWG82259.1"/>
    </source>
</evidence>
<dbReference type="GO" id="GO:0016787">
    <property type="term" value="F:hydrolase activity"/>
    <property type="evidence" value="ECO:0007669"/>
    <property type="project" value="UniProtKB-KW"/>
</dbReference>
<dbReference type="AlphaFoldDB" id="A0A562BBE8"/>
<dbReference type="GO" id="GO:0000166">
    <property type="term" value="F:nucleotide binding"/>
    <property type="evidence" value="ECO:0007669"/>
    <property type="project" value="UniProtKB-KW"/>
</dbReference>
<dbReference type="InterPro" id="IPR047920">
    <property type="entry name" value="ZigA-like"/>
</dbReference>
<feature type="compositionally biased region" description="Low complexity" evidence="7">
    <location>
        <begin position="424"/>
        <end position="433"/>
    </location>
</feature>
<comment type="similarity">
    <text evidence="4">Belongs to the SIMIBI class G3E GTPase family. ZNG1 subfamily.</text>
</comment>
<dbReference type="Gene3D" id="3.40.50.300">
    <property type="entry name" value="P-loop containing nucleotide triphosphate hydrolases"/>
    <property type="match status" value="1"/>
</dbReference>
<evidence type="ECO:0000256" key="7">
    <source>
        <dbReference type="SAM" id="MobiDB-lite"/>
    </source>
</evidence>
<keyword evidence="2" id="KW-0378">Hydrolase</keyword>
<dbReference type="Pfam" id="PF07683">
    <property type="entry name" value="CobW_C"/>
    <property type="match status" value="1"/>
</dbReference>
<keyword evidence="10" id="KW-1185">Reference proteome</keyword>
<comment type="caution">
    <text evidence="9">The sequence shown here is derived from an EMBL/GenBank/DDBJ whole genome shotgun (WGS) entry which is preliminary data.</text>
</comment>
<dbReference type="InterPro" id="IPR027417">
    <property type="entry name" value="P-loop_NTPase"/>
</dbReference>
<evidence type="ECO:0000256" key="4">
    <source>
        <dbReference type="ARBA" id="ARBA00034320"/>
    </source>
</evidence>
<dbReference type="InterPro" id="IPR003495">
    <property type="entry name" value="CobW/HypB/UreG_nucleotide-bd"/>
</dbReference>
<dbReference type="CDD" id="cd03112">
    <property type="entry name" value="CobW-like"/>
    <property type="match status" value="1"/>
</dbReference>
<name>A0A562BBE8_9BURK</name>
<dbReference type="PANTHER" id="PTHR43603:SF1">
    <property type="entry name" value="ZINC-REGULATED GTPASE METALLOPROTEIN ACTIVATOR 1"/>
    <property type="match status" value="1"/>
</dbReference>
<evidence type="ECO:0000313" key="10">
    <source>
        <dbReference type="Proteomes" id="UP000318141"/>
    </source>
</evidence>
<dbReference type="SMART" id="SM00833">
    <property type="entry name" value="CobW_C"/>
    <property type="match status" value="1"/>
</dbReference>
<evidence type="ECO:0000259" key="8">
    <source>
        <dbReference type="SMART" id="SM00833"/>
    </source>
</evidence>
<accession>A0A562BBE8</accession>
<keyword evidence="3" id="KW-0143">Chaperone</keyword>
<feature type="domain" description="CobW C-terminal" evidence="8">
    <location>
        <begin position="255"/>
        <end position="379"/>
    </location>
</feature>
<evidence type="ECO:0000256" key="3">
    <source>
        <dbReference type="ARBA" id="ARBA00023186"/>
    </source>
</evidence>
<dbReference type="NCBIfam" id="NF038288">
    <property type="entry name" value="chaper_GTP_ZigA"/>
    <property type="match status" value="1"/>
</dbReference>
<dbReference type="PANTHER" id="PTHR43603">
    <property type="entry name" value="COBW DOMAIN-CONTAINING PROTEIN DDB_G0274527"/>
    <property type="match status" value="1"/>
</dbReference>
<dbReference type="SUPFAM" id="SSF52540">
    <property type="entry name" value="P-loop containing nucleoside triphosphate hydrolases"/>
    <property type="match status" value="1"/>
</dbReference>
<dbReference type="Proteomes" id="UP000318141">
    <property type="component" value="Unassembled WGS sequence"/>
</dbReference>